<reference evidence="9 10" key="1">
    <citation type="submission" date="2024-05" db="EMBL/GenBank/DDBJ databases">
        <title>Long read based assembly of the Candida bracarensis genome reveals expanded adhesin content.</title>
        <authorList>
            <person name="Marcet-Houben M."/>
            <person name="Ksiezopolska E."/>
            <person name="Gabaldon T."/>
        </authorList>
    </citation>
    <scope>NUCLEOTIDE SEQUENCE [LARGE SCALE GENOMIC DNA]</scope>
    <source>
        <strain evidence="9 10">CBM6</strain>
    </source>
</reference>
<comment type="caution">
    <text evidence="9">The sequence shown here is derived from an EMBL/GenBank/DDBJ whole genome shotgun (WGS) entry which is preliminary data.</text>
</comment>
<dbReference type="SUPFAM" id="SSF48239">
    <property type="entry name" value="Terpenoid cyclases/Protein prenyltransferases"/>
    <property type="match status" value="1"/>
</dbReference>
<dbReference type="EMBL" id="JBEVYD010000002">
    <property type="protein sequence ID" value="KAL3234833.1"/>
    <property type="molecule type" value="Genomic_DNA"/>
</dbReference>
<dbReference type="InterPro" id="IPR045089">
    <property type="entry name" value="PGGT1B-like"/>
</dbReference>
<evidence type="ECO:0000256" key="3">
    <source>
        <dbReference type="ARBA" id="ARBA00022602"/>
    </source>
</evidence>
<dbReference type="PANTHER" id="PTHR11774:SF4">
    <property type="entry name" value="GERANYLGERANYL TRANSFERASE TYPE-1 SUBUNIT BETA"/>
    <property type="match status" value="1"/>
</dbReference>
<feature type="domain" description="Prenyltransferase alpha-alpha toroid" evidence="8">
    <location>
        <begin position="6"/>
        <end position="342"/>
    </location>
</feature>
<evidence type="ECO:0000259" key="8">
    <source>
        <dbReference type="Pfam" id="PF00432"/>
    </source>
</evidence>
<evidence type="ECO:0000256" key="4">
    <source>
        <dbReference type="ARBA" id="ARBA00022679"/>
    </source>
</evidence>
<evidence type="ECO:0000256" key="6">
    <source>
        <dbReference type="ARBA" id="ARBA00022737"/>
    </source>
</evidence>
<dbReference type="InterPro" id="IPR001330">
    <property type="entry name" value="Prenyltrans"/>
</dbReference>
<keyword evidence="7" id="KW-0862">Zinc</keyword>
<keyword evidence="6" id="KW-0677">Repeat</keyword>
<keyword evidence="3" id="KW-0637">Prenyltransferase</keyword>
<accession>A0ABR4NZT0</accession>
<dbReference type="Proteomes" id="UP001623330">
    <property type="component" value="Unassembled WGS sequence"/>
</dbReference>
<keyword evidence="5" id="KW-0479">Metal-binding</keyword>
<name>A0ABR4NZT0_9SACH</name>
<sequence length="359" mass="40702">MTEKARNKHLKFVERHLQVLPAHHQGHDVNKMAILFYSFQSLSCLGVDVREQYADNIPWIKSHYVTFRDGEIAGFVGSLNMKIGKLVTVNLSNTLFSLLILTLFREYRYIHEEIDHQLLGNLVKKCQLPNGSFKSCLDYSGKAVSPVDGEDLRYCYMAVAILYLLGCRTTEEFNKYINVELLETYILDQRCPEGAFGQYGEAHAGYTSCALSALSLLGSIQKIPKSYIDKTLLWLSNRQVSSESVMKKQEDNNPFFDSDDHGGFQGRPNKFADTCYALWCLNSIQLLTPEWELYYDREAVEKYLIDVTQNNVIGGFSKNDADDPDLYHTCLGISSLTLMRSHLNGALCLPKEMAEGLLA</sequence>
<gene>
    <name evidence="9" type="ORF">RNJ44_02621</name>
</gene>
<dbReference type="InterPro" id="IPR008930">
    <property type="entry name" value="Terpenoid_cyclase/PrenylTrfase"/>
</dbReference>
<evidence type="ECO:0000313" key="9">
    <source>
        <dbReference type="EMBL" id="KAL3234833.1"/>
    </source>
</evidence>
<evidence type="ECO:0000256" key="1">
    <source>
        <dbReference type="ARBA" id="ARBA00001947"/>
    </source>
</evidence>
<keyword evidence="4 9" id="KW-0808">Transferase</keyword>
<evidence type="ECO:0000256" key="2">
    <source>
        <dbReference type="ARBA" id="ARBA00010497"/>
    </source>
</evidence>
<evidence type="ECO:0000256" key="5">
    <source>
        <dbReference type="ARBA" id="ARBA00022723"/>
    </source>
</evidence>
<dbReference type="GO" id="GO:0016740">
    <property type="term" value="F:transferase activity"/>
    <property type="evidence" value="ECO:0007669"/>
    <property type="project" value="UniProtKB-KW"/>
</dbReference>
<dbReference type="Pfam" id="PF00432">
    <property type="entry name" value="Prenyltrans"/>
    <property type="match status" value="1"/>
</dbReference>
<organism evidence="9 10">
    <name type="scientific">Nakaseomyces bracarensis</name>
    <dbReference type="NCBI Taxonomy" id="273131"/>
    <lineage>
        <taxon>Eukaryota</taxon>
        <taxon>Fungi</taxon>
        <taxon>Dikarya</taxon>
        <taxon>Ascomycota</taxon>
        <taxon>Saccharomycotina</taxon>
        <taxon>Saccharomycetes</taxon>
        <taxon>Saccharomycetales</taxon>
        <taxon>Saccharomycetaceae</taxon>
        <taxon>Nakaseomyces</taxon>
    </lineage>
</organism>
<comment type="similarity">
    <text evidence="2">Belongs to the protein prenyltransferase subunit beta family.</text>
</comment>
<keyword evidence="10" id="KW-1185">Reference proteome</keyword>
<evidence type="ECO:0000256" key="7">
    <source>
        <dbReference type="ARBA" id="ARBA00022833"/>
    </source>
</evidence>
<dbReference type="Gene3D" id="1.50.10.20">
    <property type="match status" value="1"/>
</dbReference>
<protein>
    <submittedName>
        <fullName evidence="9">Geranylgeranyl transferase type-1 subunit beta</fullName>
    </submittedName>
</protein>
<dbReference type="PANTHER" id="PTHR11774">
    <property type="entry name" value="GERANYLGERANYL TRANSFERASE TYPE BETA SUBUNIT"/>
    <property type="match status" value="1"/>
</dbReference>
<evidence type="ECO:0000313" key="10">
    <source>
        <dbReference type="Proteomes" id="UP001623330"/>
    </source>
</evidence>
<comment type="cofactor">
    <cofactor evidence="1">
        <name>Zn(2+)</name>
        <dbReference type="ChEBI" id="CHEBI:29105"/>
    </cofactor>
</comment>
<proteinExistence type="inferred from homology"/>